<evidence type="ECO:0000256" key="1">
    <source>
        <dbReference type="SAM" id="MobiDB-lite"/>
    </source>
</evidence>
<feature type="compositionally biased region" description="Basic and acidic residues" evidence="1">
    <location>
        <begin position="61"/>
        <end position="70"/>
    </location>
</feature>
<name>A0A0P7W4P2_SCLFO</name>
<dbReference type="EMBL" id="JARO02016383">
    <property type="protein sequence ID" value="KPP57452.1"/>
    <property type="molecule type" value="Genomic_DNA"/>
</dbReference>
<gene>
    <name evidence="2" type="ORF">Z043_124823</name>
</gene>
<evidence type="ECO:0000313" key="3">
    <source>
        <dbReference type="Proteomes" id="UP000034805"/>
    </source>
</evidence>
<sequence>IYNVNLDHLPVNRCSQDDKEKKRLEALERKRENQRLLEEENAKLKGRASKDPMGGKVTRAQIEETLRNEQKQQQQQEVKEKGILWPEI</sequence>
<organism evidence="2 3">
    <name type="scientific">Scleropages formosus</name>
    <name type="common">Asian bonytongue</name>
    <name type="synonym">Osteoglossum formosum</name>
    <dbReference type="NCBI Taxonomy" id="113540"/>
    <lineage>
        <taxon>Eukaryota</taxon>
        <taxon>Metazoa</taxon>
        <taxon>Chordata</taxon>
        <taxon>Craniata</taxon>
        <taxon>Vertebrata</taxon>
        <taxon>Euteleostomi</taxon>
        <taxon>Actinopterygii</taxon>
        <taxon>Neopterygii</taxon>
        <taxon>Teleostei</taxon>
        <taxon>Osteoglossocephala</taxon>
        <taxon>Osteoglossomorpha</taxon>
        <taxon>Osteoglossiformes</taxon>
        <taxon>Osteoglossidae</taxon>
        <taxon>Scleropages</taxon>
    </lineage>
</organism>
<dbReference type="AlphaFoldDB" id="A0A0P7W4P2"/>
<reference evidence="2 3" key="1">
    <citation type="submission" date="2015-08" db="EMBL/GenBank/DDBJ databases">
        <title>The genome of the Asian arowana (Scleropages formosus).</title>
        <authorList>
            <person name="Tan M.H."/>
            <person name="Gan H.M."/>
            <person name="Croft L.J."/>
            <person name="Austin C.M."/>
        </authorList>
    </citation>
    <scope>NUCLEOTIDE SEQUENCE [LARGE SCALE GENOMIC DNA]</scope>
    <source>
        <strain evidence="2">Aro1</strain>
    </source>
</reference>
<proteinExistence type="predicted"/>
<feature type="region of interest" description="Disordered" evidence="1">
    <location>
        <begin position="38"/>
        <end position="88"/>
    </location>
</feature>
<comment type="caution">
    <text evidence="2">The sequence shown here is derived from an EMBL/GenBank/DDBJ whole genome shotgun (WGS) entry which is preliminary data.</text>
</comment>
<feature type="non-terminal residue" evidence="2">
    <location>
        <position position="1"/>
    </location>
</feature>
<dbReference type="STRING" id="113540.ENSSFOP00015031195"/>
<accession>A0A0P7W4P2</accession>
<protein>
    <submittedName>
        <fullName evidence="2">Uncharacterized protein</fullName>
    </submittedName>
</protein>
<dbReference type="Proteomes" id="UP000034805">
    <property type="component" value="Unassembled WGS sequence"/>
</dbReference>
<evidence type="ECO:0000313" key="2">
    <source>
        <dbReference type="EMBL" id="KPP57452.1"/>
    </source>
</evidence>